<gene>
    <name evidence="4" type="ORF">ADN01_06390</name>
</gene>
<dbReference type="EMBL" id="LGCM01000027">
    <property type="protein sequence ID" value="KPL85133.1"/>
    <property type="molecule type" value="Genomic_DNA"/>
</dbReference>
<dbReference type="CDD" id="cd06464">
    <property type="entry name" value="ACD_sHsps-like"/>
    <property type="match status" value="1"/>
</dbReference>
<keyword evidence="5" id="KW-1185">Reference proteome</keyword>
<dbReference type="Gene3D" id="2.60.40.790">
    <property type="match status" value="1"/>
</dbReference>
<evidence type="ECO:0000313" key="4">
    <source>
        <dbReference type="EMBL" id="KPL85133.1"/>
    </source>
</evidence>
<evidence type="ECO:0000259" key="3">
    <source>
        <dbReference type="PROSITE" id="PS01031"/>
    </source>
</evidence>
<dbReference type="Proteomes" id="UP000050501">
    <property type="component" value="Unassembled WGS sequence"/>
</dbReference>
<organism evidence="4 5">
    <name type="scientific">Levilinea saccharolytica</name>
    <dbReference type="NCBI Taxonomy" id="229921"/>
    <lineage>
        <taxon>Bacteria</taxon>
        <taxon>Bacillati</taxon>
        <taxon>Chloroflexota</taxon>
        <taxon>Anaerolineae</taxon>
        <taxon>Anaerolineales</taxon>
        <taxon>Anaerolineaceae</taxon>
        <taxon>Levilinea</taxon>
    </lineage>
</organism>
<dbReference type="SUPFAM" id="SSF49764">
    <property type="entry name" value="HSP20-like chaperones"/>
    <property type="match status" value="1"/>
</dbReference>
<accession>A0A0P6XYV1</accession>
<evidence type="ECO:0000256" key="1">
    <source>
        <dbReference type="PROSITE-ProRule" id="PRU00285"/>
    </source>
</evidence>
<protein>
    <recommendedName>
        <fullName evidence="3">SHSP domain-containing protein</fullName>
    </recommendedName>
</protein>
<dbReference type="Pfam" id="PF00011">
    <property type="entry name" value="HSP20"/>
    <property type="match status" value="1"/>
</dbReference>
<reference evidence="4 5" key="1">
    <citation type="submission" date="2015-07" db="EMBL/GenBank/DDBJ databases">
        <title>Genome sequence of Levilinea saccharolytica DSM 16555.</title>
        <authorList>
            <person name="Hemp J."/>
            <person name="Ward L.M."/>
            <person name="Pace L.A."/>
            <person name="Fischer W.W."/>
        </authorList>
    </citation>
    <scope>NUCLEOTIDE SEQUENCE [LARGE SCALE GENOMIC DNA]</scope>
    <source>
        <strain evidence="4 5">KIBI-1</strain>
    </source>
</reference>
<dbReference type="STRING" id="229921.ADN01_06390"/>
<dbReference type="PANTHER" id="PTHR11527">
    <property type="entry name" value="HEAT-SHOCK PROTEIN 20 FAMILY MEMBER"/>
    <property type="match status" value="1"/>
</dbReference>
<feature type="domain" description="SHSP" evidence="3">
    <location>
        <begin position="33"/>
        <end position="140"/>
    </location>
</feature>
<dbReference type="AlphaFoldDB" id="A0A0P6XYV1"/>
<name>A0A0P6XYV1_9CHLR</name>
<dbReference type="InterPro" id="IPR002068">
    <property type="entry name" value="A-crystallin/Hsp20_dom"/>
</dbReference>
<dbReference type="PROSITE" id="PS01031">
    <property type="entry name" value="SHSP"/>
    <property type="match status" value="1"/>
</dbReference>
<comment type="caution">
    <text evidence="4">The sequence shown here is derived from an EMBL/GenBank/DDBJ whole genome shotgun (WGS) entry which is preliminary data.</text>
</comment>
<sequence length="140" mass="15822">MTVKYISKPARSASSSIGDPFLSSTMVAWRSSLRPHIFRPPTDLYETDQALIVRVEIGGMNEDDFNIVLSQNLLLVHGLRSDLEEKKAFLQMEIPFGEFSTEVEFTIPVDLDRAEAQYDNGILWITLPKASPHQVKVNKD</sequence>
<comment type="similarity">
    <text evidence="1 2">Belongs to the small heat shock protein (HSP20) family.</text>
</comment>
<proteinExistence type="inferred from homology"/>
<dbReference type="InterPro" id="IPR031107">
    <property type="entry name" value="Small_HSP"/>
</dbReference>
<evidence type="ECO:0000256" key="2">
    <source>
        <dbReference type="RuleBase" id="RU003616"/>
    </source>
</evidence>
<evidence type="ECO:0000313" key="5">
    <source>
        <dbReference type="Proteomes" id="UP000050501"/>
    </source>
</evidence>
<dbReference type="InterPro" id="IPR008978">
    <property type="entry name" value="HSP20-like_chaperone"/>
</dbReference>